<keyword evidence="2" id="KW-1185">Reference proteome</keyword>
<name>A0AAD4BF43_BOLED</name>
<reference evidence="1" key="2">
    <citation type="journal article" date="2020" name="Nat. Commun.">
        <title>Large-scale genome sequencing of mycorrhizal fungi provides insights into the early evolution of symbiotic traits.</title>
        <authorList>
            <person name="Miyauchi S."/>
            <person name="Kiss E."/>
            <person name="Kuo A."/>
            <person name="Drula E."/>
            <person name="Kohler A."/>
            <person name="Sanchez-Garcia M."/>
            <person name="Morin E."/>
            <person name="Andreopoulos B."/>
            <person name="Barry K.W."/>
            <person name="Bonito G."/>
            <person name="Buee M."/>
            <person name="Carver A."/>
            <person name="Chen C."/>
            <person name="Cichocki N."/>
            <person name="Clum A."/>
            <person name="Culley D."/>
            <person name="Crous P.W."/>
            <person name="Fauchery L."/>
            <person name="Girlanda M."/>
            <person name="Hayes R.D."/>
            <person name="Keri Z."/>
            <person name="LaButti K."/>
            <person name="Lipzen A."/>
            <person name="Lombard V."/>
            <person name="Magnuson J."/>
            <person name="Maillard F."/>
            <person name="Murat C."/>
            <person name="Nolan M."/>
            <person name="Ohm R.A."/>
            <person name="Pangilinan J."/>
            <person name="Pereira M.F."/>
            <person name="Perotto S."/>
            <person name="Peter M."/>
            <person name="Pfister S."/>
            <person name="Riley R."/>
            <person name="Sitrit Y."/>
            <person name="Stielow J.B."/>
            <person name="Szollosi G."/>
            <person name="Zifcakova L."/>
            <person name="Stursova M."/>
            <person name="Spatafora J.W."/>
            <person name="Tedersoo L."/>
            <person name="Vaario L.M."/>
            <person name="Yamada A."/>
            <person name="Yan M."/>
            <person name="Wang P."/>
            <person name="Xu J."/>
            <person name="Bruns T."/>
            <person name="Baldrian P."/>
            <person name="Vilgalys R."/>
            <person name="Dunand C."/>
            <person name="Henrissat B."/>
            <person name="Grigoriev I.V."/>
            <person name="Hibbett D."/>
            <person name="Nagy L.G."/>
            <person name="Martin F.M."/>
        </authorList>
    </citation>
    <scope>NUCLEOTIDE SEQUENCE</scope>
    <source>
        <strain evidence="1">BED1</strain>
    </source>
</reference>
<reference evidence="1" key="1">
    <citation type="submission" date="2019-10" db="EMBL/GenBank/DDBJ databases">
        <authorList>
            <consortium name="DOE Joint Genome Institute"/>
            <person name="Kuo A."/>
            <person name="Miyauchi S."/>
            <person name="Kiss E."/>
            <person name="Drula E."/>
            <person name="Kohler A."/>
            <person name="Sanchez-Garcia M."/>
            <person name="Andreopoulos B."/>
            <person name="Barry K.W."/>
            <person name="Bonito G."/>
            <person name="Buee M."/>
            <person name="Carver A."/>
            <person name="Chen C."/>
            <person name="Cichocki N."/>
            <person name="Clum A."/>
            <person name="Culley D."/>
            <person name="Crous P.W."/>
            <person name="Fauchery L."/>
            <person name="Girlanda M."/>
            <person name="Hayes R."/>
            <person name="Keri Z."/>
            <person name="LaButti K."/>
            <person name="Lipzen A."/>
            <person name="Lombard V."/>
            <person name="Magnuson J."/>
            <person name="Maillard F."/>
            <person name="Morin E."/>
            <person name="Murat C."/>
            <person name="Nolan M."/>
            <person name="Ohm R."/>
            <person name="Pangilinan J."/>
            <person name="Pereira M."/>
            <person name="Perotto S."/>
            <person name="Peter M."/>
            <person name="Riley R."/>
            <person name="Sitrit Y."/>
            <person name="Stielow B."/>
            <person name="Szollosi G."/>
            <person name="Zifcakova L."/>
            <person name="Stursova M."/>
            <person name="Spatafora J.W."/>
            <person name="Tedersoo L."/>
            <person name="Vaario L.-M."/>
            <person name="Yamada A."/>
            <person name="Yan M."/>
            <person name="Wang P."/>
            <person name="Xu J."/>
            <person name="Bruns T."/>
            <person name="Baldrian P."/>
            <person name="Vilgalys R."/>
            <person name="Henrissat B."/>
            <person name="Grigoriev I.V."/>
            <person name="Hibbett D."/>
            <person name="Nagy L.G."/>
            <person name="Martin F.M."/>
        </authorList>
    </citation>
    <scope>NUCLEOTIDE SEQUENCE</scope>
    <source>
        <strain evidence="1">BED1</strain>
    </source>
</reference>
<protein>
    <submittedName>
        <fullName evidence="1">Uncharacterized protein</fullName>
    </submittedName>
</protein>
<organism evidence="1 2">
    <name type="scientific">Boletus edulis BED1</name>
    <dbReference type="NCBI Taxonomy" id="1328754"/>
    <lineage>
        <taxon>Eukaryota</taxon>
        <taxon>Fungi</taxon>
        <taxon>Dikarya</taxon>
        <taxon>Basidiomycota</taxon>
        <taxon>Agaricomycotina</taxon>
        <taxon>Agaricomycetes</taxon>
        <taxon>Agaricomycetidae</taxon>
        <taxon>Boletales</taxon>
        <taxon>Boletineae</taxon>
        <taxon>Boletaceae</taxon>
        <taxon>Boletoideae</taxon>
        <taxon>Boletus</taxon>
    </lineage>
</organism>
<dbReference type="Proteomes" id="UP001194468">
    <property type="component" value="Unassembled WGS sequence"/>
</dbReference>
<comment type="caution">
    <text evidence="1">The sequence shown here is derived from an EMBL/GenBank/DDBJ whole genome shotgun (WGS) entry which is preliminary data.</text>
</comment>
<dbReference type="AlphaFoldDB" id="A0AAD4BF43"/>
<dbReference type="EMBL" id="WHUW01000107">
    <property type="protein sequence ID" value="KAF8424000.1"/>
    <property type="molecule type" value="Genomic_DNA"/>
</dbReference>
<evidence type="ECO:0000313" key="1">
    <source>
        <dbReference type="EMBL" id="KAF8424000.1"/>
    </source>
</evidence>
<evidence type="ECO:0000313" key="2">
    <source>
        <dbReference type="Proteomes" id="UP001194468"/>
    </source>
</evidence>
<accession>A0AAD4BF43</accession>
<gene>
    <name evidence="1" type="ORF">L210DRAFT_941340</name>
</gene>
<sequence length="63" mass="7540">MHELLQKIVGNISVETLYPQRTRVLHSRREPLNTQQFELYVTKHSRIHKASHAGLEFYSHAWR</sequence>
<proteinExistence type="predicted"/>